<dbReference type="PROSITE" id="PS51120">
    <property type="entry name" value="LDLRB"/>
    <property type="match status" value="3"/>
</dbReference>
<dbReference type="STRING" id="1676925.ENSPKIP00000007893"/>
<reference evidence="7" key="1">
    <citation type="submission" date="2025-08" db="UniProtKB">
        <authorList>
            <consortium name="Ensembl"/>
        </authorList>
    </citation>
    <scope>IDENTIFICATION</scope>
</reference>
<dbReference type="GO" id="GO:0060070">
    <property type="term" value="P:canonical Wnt signaling pathway"/>
    <property type="evidence" value="ECO:0007669"/>
    <property type="project" value="TreeGrafter"/>
</dbReference>
<evidence type="ECO:0000256" key="3">
    <source>
        <dbReference type="ARBA" id="ARBA00022737"/>
    </source>
</evidence>
<keyword evidence="3" id="KW-0677">Repeat</keyword>
<feature type="repeat" description="LDL-receptor class B" evidence="6">
    <location>
        <begin position="18"/>
        <end position="60"/>
    </location>
</feature>
<dbReference type="PANTHER" id="PTHR46513">
    <property type="entry name" value="VITELLOGENIN RECEPTOR-LIKE PROTEIN-RELATED-RELATED"/>
    <property type="match status" value="1"/>
</dbReference>
<dbReference type="GO" id="GO:0042813">
    <property type="term" value="F:Wnt receptor activity"/>
    <property type="evidence" value="ECO:0007669"/>
    <property type="project" value="TreeGrafter"/>
</dbReference>
<dbReference type="AlphaFoldDB" id="A0A3B3QP34"/>
<sequence length="241" mass="27306">LIFSTKGQFILTYDCVDKMVYWTDIATPSISKASLQGGKPIVVIKTDLESPEGIAIDHLGRTVFWTDSIQDRIEVASLDGSKRRVLINTGLVNPRAIITDPIKGHLYWTDWNREAPKIETSYLDGTNRRVLVQDDLKLPNGLTYDPQGSLLCWADAGTHKVECMNPSHGNRRQVLEGLQYPFSITSYGKKLYYTDWKRDSVVMADSSEEMESDVFQPQKRSRLYGIITVYPQCPADRKSLL</sequence>
<name>A0A3B3QP34_9TELE</name>
<dbReference type="Ensembl" id="ENSPKIT00000031962.1">
    <property type="protein sequence ID" value="ENSPKIP00000007893.1"/>
    <property type="gene ID" value="ENSPKIG00000023614.1"/>
</dbReference>
<keyword evidence="4" id="KW-1015">Disulfide bond</keyword>
<dbReference type="PANTHER" id="PTHR46513:SF6">
    <property type="entry name" value="NIDOGEN-1"/>
    <property type="match status" value="1"/>
</dbReference>
<evidence type="ECO:0000256" key="6">
    <source>
        <dbReference type="PROSITE-ProRule" id="PRU00461"/>
    </source>
</evidence>
<evidence type="ECO:0000256" key="4">
    <source>
        <dbReference type="ARBA" id="ARBA00023157"/>
    </source>
</evidence>
<evidence type="ECO:0000256" key="2">
    <source>
        <dbReference type="ARBA" id="ARBA00022729"/>
    </source>
</evidence>
<proteinExistence type="predicted"/>
<accession>A0A3B3QP34</accession>
<evidence type="ECO:0000256" key="1">
    <source>
        <dbReference type="ARBA" id="ARBA00022536"/>
    </source>
</evidence>
<dbReference type="Pfam" id="PF00058">
    <property type="entry name" value="Ldl_recept_b"/>
    <property type="match status" value="3"/>
</dbReference>
<feature type="repeat" description="LDL-receptor class B" evidence="6">
    <location>
        <begin position="61"/>
        <end position="103"/>
    </location>
</feature>
<dbReference type="FunFam" id="2.120.10.30:FF:000241">
    <property type="entry name" value="Low-density lipoprotein receptor-related protein 6"/>
    <property type="match status" value="1"/>
</dbReference>
<keyword evidence="1" id="KW-0245">EGF-like domain</keyword>
<dbReference type="SUPFAM" id="SSF63825">
    <property type="entry name" value="YWTD domain"/>
    <property type="match status" value="1"/>
</dbReference>
<keyword evidence="8" id="KW-1185">Reference proteome</keyword>
<dbReference type="InterPro" id="IPR050778">
    <property type="entry name" value="Cueball_EGF_LRP_Nidogen"/>
</dbReference>
<organism evidence="7 8">
    <name type="scientific">Paramormyrops kingsleyae</name>
    <dbReference type="NCBI Taxonomy" id="1676925"/>
    <lineage>
        <taxon>Eukaryota</taxon>
        <taxon>Metazoa</taxon>
        <taxon>Chordata</taxon>
        <taxon>Craniata</taxon>
        <taxon>Vertebrata</taxon>
        <taxon>Euteleostomi</taxon>
        <taxon>Actinopterygii</taxon>
        <taxon>Neopterygii</taxon>
        <taxon>Teleostei</taxon>
        <taxon>Osteoglossocephala</taxon>
        <taxon>Osteoglossomorpha</taxon>
        <taxon>Osteoglossiformes</taxon>
        <taxon>Mormyridae</taxon>
        <taxon>Paramormyrops</taxon>
    </lineage>
</organism>
<dbReference type="GO" id="GO:0005886">
    <property type="term" value="C:plasma membrane"/>
    <property type="evidence" value="ECO:0007669"/>
    <property type="project" value="TreeGrafter"/>
</dbReference>
<evidence type="ECO:0000313" key="7">
    <source>
        <dbReference type="Ensembl" id="ENSPKIP00000007893.1"/>
    </source>
</evidence>
<dbReference type="SMART" id="SM00135">
    <property type="entry name" value="LY"/>
    <property type="match status" value="5"/>
</dbReference>
<dbReference type="Gene3D" id="2.120.10.30">
    <property type="entry name" value="TolB, C-terminal domain"/>
    <property type="match status" value="1"/>
</dbReference>
<dbReference type="GeneTree" id="ENSGT00940000156318"/>
<evidence type="ECO:0000313" key="8">
    <source>
        <dbReference type="Proteomes" id="UP000261540"/>
    </source>
</evidence>
<keyword evidence="2" id="KW-0732">Signal</keyword>
<reference evidence="7" key="2">
    <citation type="submission" date="2025-09" db="UniProtKB">
        <authorList>
            <consortium name="Ensembl"/>
        </authorList>
    </citation>
    <scope>IDENTIFICATION</scope>
</reference>
<dbReference type="Proteomes" id="UP000261540">
    <property type="component" value="Unplaced"/>
</dbReference>
<dbReference type="GO" id="GO:0017147">
    <property type="term" value="F:Wnt-protein binding"/>
    <property type="evidence" value="ECO:0007669"/>
    <property type="project" value="TreeGrafter"/>
</dbReference>
<dbReference type="InterPro" id="IPR000033">
    <property type="entry name" value="LDLR_classB_rpt"/>
</dbReference>
<keyword evidence="5" id="KW-0325">Glycoprotein</keyword>
<evidence type="ECO:0000256" key="5">
    <source>
        <dbReference type="ARBA" id="ARBA00023180"/>
    </source>
</evidence>
<dbReference type="InterPro" id="IPR011042">
    <property type="entry name" value="6-blade_b-propeller_TolB-like"/>
</dbReference>
<feature type="repeat" description="LDL-receptor class B" evidence="6">
    <location>
        <begin position="104"/>
        <end position="148"/>
    </location>
</feature>
<protein>
    <submittedName>
        <fullName evidence="7">Uncharacterized protein</fullName>
    </submittedName>
</protein>